<name>A0A2H0B7B1_9BACT</name>
<gene>
    <name evidence="1" type="ORF">COX08_00345</name>
</gene>
<dbReference type="Proteomes" id="UP000229459">
    <property type="component" value="Unassembled WGS sequence"/>
</dbReference>
<feature type="non-terminal residue" evidence="1">
    <location>
        <position position="373"/>
    </location>
</feature>
<dbReference type="EMBL" id="PCSR01000008">
    <property type="protein sequence ID" value="PIP53552.1"/>
    <property type="molecule type" value="Genomic_DNA"/>
</dbReference>
<evidence type="ECO:0000313" key="2">
    <source>
        <dbReference type="Proteomes" id="UP000229459"/>
    </source>
</evidence>
<evidence type="ECO:0008006" key="3">
    <source>
        <dbReference type="Google" id="ProtNLM"/>
    </source>
</evidence>
<proteinExistence type="predicted"/>
<sequence>MRKFTNLLIICLAIIGIFLFPYKIYAATVTWDGEGTDGTCGGGAGDGNKWSCGANWSTNSVPTASDVATFGGTSTKNATIDSAISITGITINSGYTGTITQAATITLTTSGFNQDAGILIGGSQTIDINDGSFTVNSGGNFTSTSGTLSVERNFTIDSGATFSANNGSFLFDGSGSLDDSSLACGSKDFSSSTFSFTKTSYDGNVVISSDCTFNLGNSAISTAGTITNNGTITVGSGTWTINASFVQSDAGASTTFSGTTIDINSMGNSALGAGTLAITAGTFSADNFTTLNIEGSINNSGNKLPNGLSLTLNGVYVNADTTLVCGTATFASPVNITKAAYDGNVTIGSDCTINLGDSPTVSAGVITNNGTLV</sequence>
<reference evidence="1 2" key="1">
    <citation type="submission" date="2017-09" db="EMBL/GenBank/DDBJ databases">
        <title>Depth-based differentiation of microbial function through sediment-hosted aquifers and enrichment of novel symbionts in the deep terrestrial subsurface.</title>
        <authorList>
            <person name="Probst A.J."/>
            <person name="Ladd B."/>
            <person name="Jarett J.K."/>
            <person name="Geller-Mcgrath D.E."/>
            <person name="Sieber C.M."/>
            <person name="Emerson J.B."/>
            <person name="Anantharaman K."/>
            <person name="Thomas B.C."/>
            <person name="Malmstrom R."/>
            <person name="Stieglmeier M."/>
            <person name="Klingl A."/>
            <person name="Woyke T."/>
            <person name="Ryan C.M."/>
            <person name="Banfield J.F."/>
        </authorList>
    </citation>
    <scope>NUCLEOTIDE SEQUENCE [LARGE SCALE GENOMIC DNA]</scope>
    <source>
        <strain evidence="1">CG23_combo_of_CG06-09_8_20_14_all_34_8</strain>
    </source>
</reference>
<protein>
    <recommendedName>
        <fullName evidence="3">G8 domain-containing protein</fullName>
    </recommendedName>
</protein>
<comment type="caution">
    <text evidence="1">The sequence shown here is derived from an EMBL/GenBank/DDBJ whole genome shotgun (WGS) entry which is preliminary data.</text>
</comment>
<dbReference type="AlphaFoldDB" id="A0A2H0B7B1"/>
<accession>A0A2H0B7B1</accession>
<organism evidence="1 2">
    <name type="scientific">Candidatus Beckwithbacteria bacterium CG23_combo_of_CG06-09_8_20_14_all_34_8</name>
    <dbReference type="NCBI Taxonomy" id="1974497"/>
    <lineage>
        <taxon>Bacteria</taxon>
        <taxon>Candidatus Beckwithiibacteriota</taxon>
    </lineage>
</organism>
<evidence type="ECO:0000313" key="1">
    <source>
        <dbReference type="EMBL" id="PIP53552.1"/>
    </source>
</evidence>